<name>A0A6A7N2M8_9BURK</name>
<dbReference type="Proteomes" id="UP000440498">
    <property type="component" value="Unassembled WGS sequence"/>
</dbReference>
<feature type="transmembrane region" description="Helical" evidence="1">
    <location>
        <begin position="205"/>
        <end position="224"/>
    </location>
</feature>
<gene>
    <name evidence="3" type="ORF">GEV02_14405</name>
</gene>
<evidence type="ECO:0000256" key="1">
    <source>
        <dbReference type="SAM" id="Phobius"/>
    </source>
</evidence>
<dbReference type="PANTHER" id="PTHR34220:SF7">
    <property type="entry name" value="SENSOR HISTIDINE KINASE YPDA"/>
    <property type="match status" value="1"/>
</dbReference>
<dbReference type="Pfam" id="PF06580">
    <property type="entry name" value="His_kinase"/>
    <property type="match status" value="1"/>
</dbReference>
<dbReference type="EMBL" id="WHUG01000005">
    <property type="protein sequence ID" value="MQA39344.1"/>
    <property type="molecule type" value="Genomic_DNA"/>
</dbReference>
<keyword evidence="1" id="KW-1133">Transmembrane helix</keyword>
<evidence type="ECO:0000259" key="2">
    <source>
        <dbReference type="Pfam" id="PF06580"/>
    </source>
</evidence>
<feature type="transmembrane region" description="Helical" evidence="1">
    <location>
        <begin position="176"/>
        <end position="198"/>
    </location>
</feature>
<feature type="transmembrane region" description="Helical" evidence="1">
    <location>
        <begin position="342"/>
        <end position="359"/>
    </location>
</feature>
<feature type="transmembrane region" description="Helical" evidence="1">
    <location>
        <begin position="236"/>
        <end position="259"/>
    </location>
</feature>
<feature type="transmembrane region" description="Helical" evidence="1">
    <location>
        <begin position="292"/>
        <end position="310"/>
    </location>
</feature>
<feature type="transmembrane region" description="Helical" evidence="1">
    <location>
        <begin position="317"/>
        <end position="336"/>
    </location>
</feature>
<reference evidence="3 4" key="1">
    <citation type="submission" date="2019-10" db="EMBL/GenBank/DDBJ databases">
        <title>Two novel species isolated from a subtropical stream in China.</title>
        <authorList>
            <person name="Lu H."/>
        </authorList>
    </citation>
    <scope>NUCLEOTIDE SEQUENCE [LARGE SCALE GENOMIC DNA]</scope>
    <source>
        <strain evidence="3 4">FT29W</strain>
    </source>
</reference>
<dbReference type="InterPro" id="IPR050640">
    <property type="entry name" value="Bact_2-comp_sensor_kinase"/>
</dbReference>
<accession>A0A6A7N2M8</accession>
<keyword evidence="1" id="KW-0812">Transmembrane</keyword>
<dbReference type="AlphaFoldDB" id="A0A6A7N2M8"/>
<sequence>MPARRSKETMRRILIACCLLLLLPLPGMAGAAWFDGLRFIQRDFSRCTEAGAGAQRNFTLAQLAPKRSYCLLAPFDMAQQATEPHVLQLSALAATEVFLDGVLVGSNGIPADTAAGEREGLIDYRLTLTPQQLAAGRHTLTLKMSTWHASPQVHMLFHELSLQPQSSLRSAALSNLPAMLLAGALALAALLFAGLIAFYQRNATWCVFLLLCLTASSLLLVEAWRDLANYAYGWHLLRLWCVTALSAAFALLLPAYFLLASGVRRLLPVMGALALALLAAVLAVPWFDGRAALMFVIALLASTGINLLAWRRRRDGAPAGLAVSLLSIGVFLLPGIDFARTGFALVVCLLLSTILVQLLRRFVRERDRAALATRFENQLLRKSLQPHFLMNALSLIGELVHQSPVRAESYIEALGREFRMLGEYARRPTIALDDELALCRNYLEIMSTRYQQRFTLDVQGTTSAAMMLPPAILLTSLENAFSHNRYGRDVAFTLDIDAQQHRICLRLSAPQAQARAHHGGGTGLDYIRQSLAEAFGARAAYTTEHRDGAWLSTFALPCAS</sequence>
<feature type="transmembrane region" description="Helical" evidence="1">
    <location>
        <begin position="266"/>
        <end position="286"/>
    </location>
</feature>
<dbReference type="InterPro" id="IPR010559">
    <property type="entry name" value="Sig_transdc_His_kin_internal"/>
</dbReference>
<keyword evidence="4" id="KW-1185">Reference proteome</keyword>
<comment type="caution">
    <text evidence="3">The sequence shown here is derived from an EMBL/GenBank/DDBJ whole genome shotgun (WGS) entry which is preliminary data.</text>
</comment>
<keyword evidence="1" id="KW-0472">Membrane</keyword>
<dbReference type="GO" id="GO:0016020">
    <property type="term" value="C:membrane"/>
    <property type="evidence" value="ECO:0007669"/>
    <property type="project" value="InterPro"/>
</dbReference>
<protein>
    <recommendedName>
        <fullName evidence="2">Signal transduction histidine kinase internal region domain-containing protein</fullName>
    </recommendedName>
</protein>
<dbReference type="PANTHER" id="PTHR34220">
    <property type="entry name" value="SENSOR HISTIDINE KINASE YPDA"/>
    <property type="match status" value="1"/>
</dbReference>
<evidence type="ECO:0000313" key="4">
    <source>
        <dbReference type="Proteomes" id="UP000440498"/>
    </source>
</evidence>
<evidence type="ECO:0000313" key="3">
    <source>
        <dbReference type="EMBL" id="MQA39344.1"/>
    </source>
</evidence>
<proteinExistence type="predicted"/>
<dbReference type="GO" id="GO:0000155">
    <property type="term" value="F:phosphorelay sensor kinase activity"/>
    <property type="evidence" value="ECO:0007669"/>
    <property type="project" value="InterPro"/>
</dbReference>
<organism evidence="3 4">
    <name type="scientific">Rugamonas aquatica</name>
    <dbReference type="NCBI Taxonomy" id="2743357"/>
    <lineage>
        <taxon>Bacteria</taxon>
        <taxon>Pseudomonadati</taxon>
        <taxon>Pseudomonadota</taxon>
        <taxon>Betaproteobacteria</taxon>
        <taxon>Burkholderiales</taxon>
        <taxon>Oxalobacteraceae</taxon>
        <taxon>Telluria group</taxon>
        <taxon>Rugamonas</taxon>
    </lineage>
</organism>
<feature type="domain" description="Signal transduction histidine kinase internal region" evidence="2">
    <location>
        <begin position="376"/>
        <end position="454"/>
    </location>
</feature>